<accession>A0A8H4QHK1</accession>
<evidence type="ECO:0000256" key="1">
    <source>
        <dbReference type="SAM" id="MobiDB-lite"/>
    </source>
</evidence>
<feature type="region of interest" description="Disordered" evidence="1">
    <location>
        <begin position="404"/>
        <end position="451"/>
    </location>
</feature>
<reference evidence="2 3" key="1">
    <citation type="submission" date="2019-12" db="EMBL/GenBank/DDBJ databases">
        <authorList>
            <person name="Floudas D."/>
            <person name="Bentzer J."/>
            <person name="Ahren D."/>
            <person name="Johansson T."/>
            <person name="Persson P."/>
            <person name="Tunlid A."/>
        </authorList>
    </citation>
    <scope>NUCLEOTIDE SEQUENCE [LARGE SCALE GENOMIC DNA]</scope>
    <source>
        <strain evidence="2 3">CBS 102.39</strain>
    </source>
</reference>
<keyword evidence="3" id="KW-1185">Reference proteome</keyword>
<feature type="compositionally biased region" description="Acidic residues" evidence="1">
    <location>
        <begin position="440"/>
        <end position="451"/>
    </location>
</feature>
<sequence length="451" mass="50888">MSLYHGRLASCLKLPIELIHHFASQCGPGTLASLAATHPHFLSVAEELLYNDIGVKIGPDLDSNSMKLLKTLATTPRLCRLAKCFAVVHQEADATESLSADHSRTVIEMLREALISMQSLQELRVLLYTISKYGWVEGLQDILCTDKHPRLRAVSFPIGIDFAQIIQTHPNLRLMGMFIPYIFQHRLVYMDQQIILVLRNVRKIMRAADGGQALPVIFAYRHQYPSESEDMDVEEESDTEGPRLLASDQIDEICLFPDLVPAHAKDDFVQDIVDWLYKNENTKQSVESAPDLTLVLAHSFDGDLIESTVETLREDCYINPNSLSVFMQDDFIINQSQFLQILSHLPAISFIRFNLWPDEDSNEFKYPDEYLPSRYTKRMIRQWVHVLKNLEMVVNLDGEAFEAGDWGAPDSESSEESGGEAPAYVQQGPAGQEYEGAVSTEDDGMESADDD</sequence>
<gene>
    <name evidence="2" type="ORF">D9613_006749</name>
</gene>
<dbReference type="Proteomes" id="UP000521872">
    <property type="component" value="Unassembled WGS sequence"/>
</dbReference>
<evidence type="ECO:0000313" key="3">
    <source>
        <dbReference type="Proteomes" id="UP000521872"/>
    </source>
</evidence>
<name>A0A8H4QHK1_9AGAR</name>
<protein>
    <submittedName>
        <fullName evidence="2">Uncharacterized protein</fullName>
    </submittedName>
</protein>
<proteinExistence type="predicted"/>
<evidence type="ECO:0000313" key="2">
    <source>
        <dbReference type="EMBL" id="KAF4610522.1"/>
    </source>
</evidence>
<comment type="caution">
    <text evidence="2">The sequence shown here is derived from an EMBL/GenBank/DDBJ whole genome shotgun (WGS) entry which is preliminary data.</text>
</comment>
<organism evidence="2 3">
    <name type="scientific">Agrocybe pediades</name>
    <dbReference type="NCBI Taxonomy" id="84607"/>
    <lineage>
        <taxon>Eukaryota</taxon>
        <taxon>Fungi</taxon>
        <taxon>Dikarya</taxon>
        <taxon>Basidiomycota</taxon>
        <taxon>Agaricomycotina</taxon>
        <taxon>Agaricomycetes</taxon>
        <taxon>Agaricomycetidae</taxon>
        <taxon>Agaricales</taxon>
        <taxon>Agaricineae</taxon>
        <taxon>Strophariaceae</taxon>
        <taxon>Agrocybe</taxon>
    </lineage>
</organism>
<dbReference type="AlphaFoldDB" id="A0A8H4QHK1"/>
<dbReference type="EMBL" id="JAACJL010000058">
    <property type="protein sequence ID" value="KAF4610522.1"/>
    <property type="molecule type" value="Genomic_DNA"/>
</dbReference>